<evidence type="ECO:0000256" key="1">
    <source>
        <dbReference type="ARBA" id="ARBA00004141"/>
    </source>
</evidence>
<dbReference type="InterPro" id="IPR011701">
    <property type="entry name" value="MFS"/>
</dbReference>
<sequence length="431" mass="46999">MTIESRTIRKLMWWVVPILALGSVLQAFSQMNVAYAGLEMTRELKFTGAQFGFGSGIFFLTYMLMGAPSNLALVKLGARFWIALTMFIWGVLGASLALVKTPGTFYVIRLAMGAAEAGFAPTVVFIAGTWFPEKYRGRVLSLLLVTHPLAALIAAQISAFLLHMHGLLGLTGWQNIFVFEALPSCLLAMVVLFVLPARVEESRWLSPEEQRWIRRQLDEENNQRQPRIQTQRRSWMSPRIALFTAVYFGVSCLPFGLIFFLPKIIQGFGLSGTVAAMLAGVPFAVGAIFMLLWGYSSDKSGERLFHAVTAVFVALIGCACYLTSHHPVAGLLGLSLTFGGVYAFSPVFWAIPTQMLSGTEAAAGLGIINGVGSISGILAPTLMGTVKDWTGSYTVGLLIIMSVAFLSSILLLFCGKFHSREDQMARPTALQ</sequence>
<feature type="transmembrane region" description="Helical" evidence="6">
    <location>
        <begin position="304"/>
        <end position="324"/>
    </location>
</feature>
<proteinExistence type="predicted"/>
<feature type="transmembrane region" description="Helical" evidence="6">
    <location>
        <begin position="12"/>
        <end position="31"/>
    </location>
</feature>
<feature type="domain" description="Major facilitator superfamily (MFS) profile" evidence="7">
    <location>
        <begin position="15"/>
        <end position="419"/>
    </location>
</feature>
<feature type="transmembrane region" description="Helical" evidence="6">
    <location>
        <begin position="363"/>
        <end position="383"/>
    </location>
</feature>
<evidence type="ECO:0000256" key="6">
    <source>
        <dbReference type="SAM" id="Phobius"/>
    </source>
</evidence>
<keyword evidence="2" id="KW-0813">Transport</keyword>
<feature type="transmembrane region" description="Helical" evidence="6">
    <location>
        <begin position="51"/>
        <end position="73"/>
    </location>
</feature>
<keyword evidence="9" id="KW-1185">Reference proteome</keyword>
<protein>
    <submittedName>
        <fullName evidence="8">Tartrate transporter</fullName>
    </submittedName>
</protein>
<evidence type="ECO:0000313" key="9">
    <source>
        <dbReference type="Proteomes" id="UP000494252"/>
    </source>
</evidence>
<feature type="transmembrane region" description="Helical" evidence="6">
    <location>
        <begin position="240"/>
        <end position="261"/>
    </location>
</feature>
<comment type="subcellular location">
    <subcellularLocation>
        <location evidence="1">Membrane</location>
        <topology evidence="1">Multi-pass membrane protein</topology>
    </subcellularLocation>
</comment>
<dbReference type="PANTHER" id="PTHR43791">
    <property type="entry name" value="PERMEASE-RELATED"/>
    <property type="match status" value="1"/>
</dbReference>
<dbReference type="Proteomes" id="UP000494252">
    <property type="component" value="Unassembled WGS sequence"/>
</dbReference>
<dbReference type="InterPro" id="IPR020846">
    <property type="entry name" value="MFS_dom"/>
</dbReference>
<organism evidence="8 9">
    <name type="scientific">Paraburkholderia fynbosensis</name>
    <dbReference type="NCBI Taxonomy" id="1200993"/>
    <lineage>
        <taxon>Bacteria</taxon>
        <taxon>Pseudomonadati</taxon>
        <taxon>Pseudomonadota</taxon>
        <taxon>Betaproteobacteria</taxon>
        <taxon>Burkholderiales</taxon>
        <taxon>Burkholderiaceae</taxon>
        <taxon>Paraburkholderia</taxon>
    </lineage>
</organism>
<feature type="transmembrane region" description="Helical" evidence="6">
    <location>
        <begin position="395"/>
        <end position="414"/>
    </location>
</feature>
<keyword evidence="4 6" id="KW-1133">Transmembrane helix</keyword>
<keyword evidence="5 6" id="KW-0472">Membrane</keyword>
<keyword evidence="3 6" id="KW-0812">Transmembrane</keyword>
<dbReference type="SUPFAM" id="SSF103473">
    <property type="entry name" value="MFS general substrate transporter"/>
    <property type="match status" value="1"/>
</dbReference>
<name>A0A6J5GWC8_9BURK</name>
<feature type="transmembrane region" description="Helical" evidence="6">
    <location>
        <begin position="330"/>
        <end position="351"/>
    </location>
</feature>
<evidence type="ECO:0000256" key="5">
    <source>
        <dbReference type="ARBA" id="ARBA00023136"/>
    </source>
</evidence>
<feature type="transmembrane region" description="Helical" evidence="6">
    <location>
        <begin position="80"/>
        <end position="99"/>
    </location>
</feature>
<dbReference type="GO" id="GO:0022857">
    <property type="term" value="F:transmembrane transporter activity"/>
    <property type="evidence" value="ECO:0007669"/>
    <property type="project" value="InterPro"/>
</dbReference>
<dbReference type="RefSeq" id="WP_175165331.1">
    <property type="nucleotide sequence ID" value="NZ_CADIKI010000024.1"/>
</dbReference>
<dbReference type="EMBL" id="CADIKI010000024">
    <property type="protein sequence ID" value="CAB3807024.1"/>
    <property type="molecule type" value="Genomic_DNA"/>
</dbReference>
<accession>A0A6J5GWC8</accession>
<dbReference type="PROSITE" id="PS50850">
    <property type="entry name" value="MFS"/>
    <property type="match status" value="1"/>
</dbReference>
<evidence type="ECO:0000256" key="2">
    <source>
        <dbReference type="ARBA" id="ARBA00022448"/>
    </source>
</evidence>
<reference evidence="8 9" key="1">
    <citation type="submission" date="2020-04" db="EMBL/GenBank/DDBJ databases">
        <authorList>
            <person name="De Canck E."/>
        </authorList>
    </citation>
    <scope>NUCLEOTIDE SEQUENCE [LARGE SCALE GENOMIC DNA]</scope>
    <source>
        <strain evidence="8 9">LMG 27177</strain>
    </source>
</reference>
<gene>
    <name evidence="8" type="primary">ttuB_8</name>
    <name evidence="8" type="ORF">LMG27177_06218</name>
</gene>
<dbReference type="AlphaFoldDB" id="A0A6J5GWC8"/>
<dbReference type="CDD" id="cd17319">
    <property type="entry name" value="MFS_ExuT_GudP_like"/>
    <property type="match status" value="1"/>
</dbReference>
<feature type="transmembrane region" description="Helical" evidence="6">
    <location>
        <begin position="176"/>
        <end position="195"/>
    </location>
</feature>
<feature type="transmembrane region" description="Helical" evidence="6">
    <location>
        <begin position="139"/>
        <end position="164"/>
    </location>
</feature>
<evidence type="ECO:0000256" key="3">
    <source>
        <dbReference type="ARBA" id="ARBA00022692"/>
    </source>
</evidence>
<dbReference type="Pfam" id="PF07690">
    <property type="entry name" value="MFS_1"/>
    <property type="match status" value="1"/>
</dbReference>
<evidence type="ECO:0000259" key="7">
    <source>
        <dbReference type="PROSITE" id="PS50850"/>
    </source>
</evidence>
<evidence type="ECO:0000256" key="4">
    <source>
        <dbReference type="ARBA" id="ARBA00022989"/>
    </source>
</evidence>
<feature type="transmembrane region" description="Helical" evidence="6">
    <location>
        <begin position="105"/>
        <end position="127"/>
    </location>
</feature>
<dbReference type="PANTHER" id="PTHR43791:SF36">
    <property type="entry name" value="TRANSPORTER, PUTATIVE (AFU_ORTHOLOGUE AFUA_6G08340)-RELATED"/>
    <property type="match status" value="1"/>
</dbReference>
<evidence type="ECO:0000313" key="8">
    <source>
        <dbReference type="EMBL" id="CAB3807024.1"/>
    </source>
</evidence>
<dbReference type="InterPro" id="IPR036259">
    <property type="entry name" value="MFS_trans_sf"/>
</dbReference>
<feature type="transmembrane region" description="Helical" evidence="6">
    <location>
        <begin position="267"/>
        <end position="292"/>
    </location>
</feature>
<dbReference type="GO" id="GO:0016020">
    <property type="term" value="C:membrane"/>
    <property type="evidence" value="ECO:0007669"/>
    <property type="project" value="UniProtKB-SubCell"/>
</dbReference>
<dbReference type="Gene3D" id="1.20.1250.20">
    <property type="entry name" value="MFS general substrate transporter like domains"/>
    <property type="match status" value="2"/>
</dbReference>